<dbReference type="SUPFAM" id="SSF46785">
    <property type="entry name" value="Winged helix' DNA-binding domain"/>
    <property type="match status" value="1"/>
</dbReference>
<reference evidence="5" key="2">
    <citation type="submission" date="2023-06" db="EMBL/GenBank/DDBJ databases">
        <authorList>
            <person name="Spilker T."/>
        </authorList>
    </citation>
    <scope>NUCLEOTIDE SEQUENCE</scope>
    <source>
        <strain evidence="5">FLAC1071</strain>
    </source>
</reference>
<dbReference type="PROSITE" id="PS50949">
    <property type="entry name" value="HTH_GNTR"/>
    <property type="match status" value="1"/>
</dbReference>
<sequence>MGKSESANSSAMSRAWIEPPPAVVSGTKLKLAELTAMRIEAEIIRQGWPEGKQLGSEPELLKWLNVSRAVFREAVRLLEHHGVAAMQRGSGGGLIVRHPDPSSAVRPVALYLEYARVSTAQLMAVRSALETLAVQLAAEVLTESDIATLRECLDEERAIGPEIDVHIHDFHIVVARISGNPALWMFIEILAQLTHDRPGPAALFTPGVTFQRPQETLDEIHRAHAAIAEAIIAGDAALASRRMLKHLNSIAAAVTPTRGQ</sequence>
<dbReference type="Gene3D" id="1.10.10.10">
    <property type="entry name" value="Winged helix-like DNA-binding domain superfamily/Winged helix DNA-binding domain"/>
    <property type="match status" value="1"/>
</dbReference>
<dbReference type="Proteomes" id="UP001529272">
    <property type="component" value="Unassembled WGS sequence"/>
</dbReference>
<dbReference type="Gene3D" id="1.20.120.530">
    <property type="entry name" value="GntR ligand-binding domain-like"/>
    <property type="match status" value="1"/>
</dbReference>
<keyword evidence="3" id="KW-0804">Transcription</keyword>
<keyword evidence="6" id="KW-1185">Reference proteome</keyword>
<evidence type="ECO:0000313" key="6">
    <source>
        <dbReference type="Proteomes" id="UP001529272"/>
    </source>
</evidence>
<dbReference type="SMART" id="SM00895">
    <property type="entry name" value="FCD"/>
    <property type="match status" value="1"/>
</dbReference>
<dbReference type="Pfam" id="PF07729">
    <property type="entry name" value="FCD"/>
    <property type="match status" value="1"/>
</dbReference>
<evidence type="ECO:0000313" key="5">
    <source>
        <dbReference type="EMBL" id="MDM3930512.1"/>
    </source>
</evidence>
<dbReference type="EMBL" id="JASZZX010000097">
    <property type="protein sequence ID" value="MDM3930512.1"/>
    <property type="molecule type" value="Genomic_DNA"/>
</dbReference>
<keyword evidence="1" id="KW-0805">Transcription regulation</keyword>
<evidence type="ECO:0000256" key="2">
    <source>
        <dbReference type="ARBA" id="ARBA00023125"/>
    </source>
</evidence>
<dbReference type="Pfam" id="PF00392">
    <property type="entry name" value="GntR"/>
    <property type="match status" value="1"/>
</dbReference>
<dbReference type="InterPro" id="IPR011711">
    <property type="entry name" value="GntR_C"/>
</dbReference>
<evidence type="ECO:0000256" key="1">
    <source>
        <dbReference type="ARBA" id="ARBA00023015"/>
    </source>
</evidence>
<dbReference type="RefSeq" id="WP_145958890.1">
    <property type="nucleotide sequence ID" value="NZ_CP015267.1"/>
</dbReference>
<protein>
    <submittedName>
        <fullName evidence="5">FCD domain-containing protein</fullName>
    </submittedName>
</protein>
<organism evidence="5 6">
    <name type="scientific">Mycobacterium intracellulare subsp. chimaera</name>
    <dbReference type="NCBI Taxonomy" id="222805"/>
    <lineage>
        <taxon>Bacteria</taxon>
        <taxon>Bacillati</taxon>
        <taxon>Actinomycetota</taxon>
        <taxon>Actinomycetes</taxon>
        <taxon>Mycobacteriales</taxon>
        <taxon>Mycobacteriaceae</taxon>
        <taxon>Mycobacterium</taxon>
        <taxon>Mycobacterium avium complex (MAC)</taxon>
    </lineage>
</organism>
<evidence type="ECO:0000259" key="4">
    <source>
        <dbReference type="PROSITE" id="PS50949"/>
    </source>
</evidence>
<reference evidence="5" key="1">
    <citation type="submission" date="2023-06" db="EMBL/GenBank/DDBJ databases">
        <title>Itaconate inhibition of nontuberculous mycobacteria.</title>
        <authorList>
            <person name="Breen P."/>
            <person name="Zimbric M."/>
            <person name="Caverly L."/>
        </authorList>
    </citation>
    <scope>NUCLEOTIDE SEQUENCE</scope>
    <source>
        <strain evidence="5">FLAC1071</strain>
    </source>
</reference>
<dbReference type="InterPro" id="IPR036390">
    <property type="entry name" value="WH_DNA-bd_sf"/>
</dbReference>
<keyword evidence="2" id="KW-0238">DNA-binding</keyword>
<evidence type="ECO:0000256" key="3">
    <source>
        <dbReference type="ARBA" id="ARBA00023163"/>
    </source>
</evidence>
<feature type="domain" description="HTH gntR-type" evidence="4">
    <location>
        <begin position="29"/>
        <end position="99"/>
    </location>
</feature>
<dbReference type="PANTHER" id="PTHR43537:SF5">
    <property type="entry name" value="UXU OPERON TRANSCRIPTIONAL REGULATOR"/>
    <property type="match status" value="1"/>
</dbReference>
<comment type="caution">
    <text evidence="5">The sequence shown here is derived from an EMBL/GenBank/DDBJ whole genome shotgun (WGS) entry which is preliminary data.</text>
</comment>
<gene>
    <name evidence="5" type="ORF">QRB35_31910</name>
</gene>
<dbReference type="SUPFAM" id="SSF48008">
    <property type="entry name" value="GntR ligand-binding domain-like"/>
    <property type="match status" value="1"/>
</dbReference>
<name>A0ABT7PB39_MYCIT</name>
<dbReference type="PANTHER" id="PTHR43537">
    <property type="entry name" value="TRANSCRIPTIONAL REGULATOR, GNTR FAMILY"/>
    <property type="match status" value="1"/>
</dbReference>
<accession>A0ABT7PB39</accession>
<proteinExistence type="predicted"/>
<dbReference type="InterPro" id="IPR000524">
    <property type="entry name" value="Tscrpt_reg_HTH_GntR"/>
</dbReference>
<dbReference type="InterPro" id="IPR008920">
    <property type="entry name" value="TF_FadR/GntR_C"/>
</dbReference>
<dbReference type="InterPro" id="IPR036388">
    <property type="entry name" value="WH-like_DNA-bd_sf"/>
</dbReference>